<evidence type="ECO:0000313" key="2">
    <source>
        <dbReference type="Proteomes" id="UP000266861"/>
    </source>
</evidence>
<reference evidence="1 2" key="1">
    <citation type="submission" date="2018-08" db="EMBL/GenBank/DDBJ databases">
        <title>Genome and evolution of the arbuscular mycorrhizal fungus Diversispora epigaea (formerly Glomus versiforme) and its bacterial endosymbionts.</title>
        <authorList>
            <person name="Sun X."/>
            <person name="Fei Z."/>
            <person name="Harrison M."/>
        </authorList>
    </citation>
    <scope>NUCLEOTIDE SEQUENCE [LARGE SCALE GENOMIC DNA]</scope>
    <source>
        <strain evidence="1 2">IT104</strain>
    </source>
</reference>
<dbReference type="AlphaFoldDB" id="A0A397JSU6"/>
<dbReference type="Proteomes" id="UP000266861">
    <property type="component" value="Unassembled WGS sequence"/>
</dbReference>
<name>A0A397JSU6_9GLOM</name>
<organism evidence="1 2">
    <name type="scientific">Diversispora epigaea</name>
    <dbReference type="NCBI Taxonomy" id="1348612"/>
    <lineage>
        <taxon>Eukaryota</taxon>
        <taxon>Fungi</taxon>
        <taxon>Fungi incertae sedis</taxon>
        <taxon>Mucoromycota</taxon>
        <taxon>Glomeromycotina</taxon>
        <taxon>Glomeromycetes</taxon>
        <taxon>Diversisporales</taxon>
        <taxon>Diversisporaceae</taxon>
        <taxon>Diversispora</taxon>
    </lineage>
</organism>
<comment type="caution">
    <text evidence="1">The sequence shown here is derived from an EMBL/GenBank/DDBJ whole genome shotgun (WGS) entry which is preliminary data.</text>
</comment>
<dbReference type="OrthoDB" id="2322999at2759"/>
<evidence type="ECO:0000313" key="1">
    <source>
        <dbReference type="EMBL" id="RHZ89998.1"/>
    </source>
</evidence>
<keyword evidence="2" id="KW-1185">Reference proteome</keyword>
<accession>A0A397JSU6</accession>
<protein>
    <submittedName>
        <fullName evidence="1">Uncharacterized protein</fullName>
    </submittedName>
</protein>
<gene>
    <name evidence="1" type="ORF">Glove_9g220</name>
</gene>
<dbReference type="EMBL" id="PQFF01000007">
    <property type="protein sequence ID" value="RHZ89998.1"/>
    <property type="molecule type" value="Genomic_DNA"/>
</dbReference>
<sequence length="261" mass="30103">MFAAKMFGTKMFIKKLPLTLNLFQWDFMEYNTLPEVEIAHNNLQKQSDFTKFLGDMYTFTKEHSIELGVRLVHRHLQVDEGKIMIEKFQFDHNSPSLITSADYPTDQAYPASWLLKNDGSLLVFEYSTDAHVKRSLEKLNNRPRIFVEFCKLIMEYHLEDLLAPCITARDSLRFFKKVGFLENTCFKHRISIVKSKNDVVIDNEQGPIIATLWAYIVNDSCFGTEGGENRLDCYSCTHCNSCSSCCACCPSKPKTYLVVKK</sequence>
<proteinExistence type="predicted"/>